<evidence type="ECO:0000313" key="2">
    <source>
        <dbReference type="EMBL" id="PWK13388.1"/>
    </source>
</evidence>
<dbReference type="Gene3D" id="3.30.1920.20">
    <property type="match status" value="1"/>
</dbReference>
<organism evidence="2 3">
    <name type="scientific">Tumebacillus permanentifrigoris</name>
    <dbReference type="NCBI Taxonomy" id="378543"/>
    <lineage>
        <taxon>Bacteria</taxon>
        <taxon>Bacillati</taxon>
        <taxon>Bacillota</taxon>
        <taxon>Bacilli</taxon>
        <taxon>Bacillales</taxon>
        <taxon>Alicyclobacillaceae</taxon>
        <taxon>Tumebacillus</taxon>
    </lineage>
</organism>
<dbReference type="PANTHER" id="PTHR12969">
    <property type="entry name" value="NGD5/OSM-6/IFT52"/>
    <property type="match status" value="1"/>
</dbReference>
<dbReference type="InterPro" id="IPR058094">
    <property type="entry name" value="Ig-like_OmpL47-like"/>
</dbReference>
<feature type="domain" description="FIMAH" evidence="1">
    <location>
        <begin position="915"/>
        <end position="995"/>
    </location>
</feature>
<proteinExistence type="predicted"/>
<dbReference type="CDD" id="cd04486">
    <property type="entry name" value="YhcR_OBF_like"/>
    <property type="match status" value="1"/>
</dbReference>
<reference evidence="2 3" key="1">
    <citation type="submission" date="2018-05" db="EMBL/GenBank/DDBJ databases">
        <title>Genomic Encyclopedia of Type Strains, Phase IV (KMG-IV): sequencing the most valuable type-strain genomes for metagenomic binning, comparative biology and taxonomic classification.</title>
        <authorList>
            <person name="Goeker M."/>
        </authorList>
    </citation>
    <scope>NUCLEOTIDE SEQUENCE [LARGE SCALE GENOMIC DNA]</scope>
    <source>
        <strain evidence="2 3">DSM 18773</strain>
    </source>
</reference>
<dbReference type="AlphaFoldDB" id="A0A316DD52"/>
<dbReference type="NCBIfam" id="NF047446">
    <property type="entry name" value="barrel_OmpL47"/>
    <property type="match status" value="1"/>
</dbReference>
<sequence>MSLVDTIHILIHLEVHVRVKFLQRATSLLLALTLTVPFLPTTVTHAEGPNDPAPFLNPKVTNENNGKKVLFDNTHAQTAGAADWVIDGGFSDFANGLAGAGFYVKELRKTTPITLADLQPYDVFVIGEANVPYKTSEQQAMLQYVQGGGSIFFIADHYNADRNKNRWDASEVMNGYRRGAWDDPAKGMTPEERNSPAMQDVASSDWLAQNFGVRFRYNALADINVANIVPPEQSFGITQGVSSIAMHAGGTVAILDPKKAKGLAYLPQTNERWANAVDQGVYNGGGVAEGPFAAISKVGGGKAAFLGDSSPVEDATPKYLREETGKPKTTYDGFKEVNDATFLINTVNWLAKKEAYTSLDQVSGLQLDQPTQLLPIETPQATTEPQAEPWDVPAAGYKWYDPSTFKAGSYGSTQSAPVNPTYATVKQATLPNSGQEFQIRVVADNLAPNTTVSNYNAGIYLTGGTQVGLIRNEDGTYPANYGYSAPFTLTADARGHAYRDLTVKIKPGATGAASLRVRLGSTALKTETVALGDVPAEPLPRDRPAIPEKTTIADARTRAANTLVTVEGVVTTQPGIYGNQAFYLQDETGGLYVFQNTTGVSVGDWVQIAGTLALYNGELELTDPIYMEKTGTANLPEKAVVTALTNQNQGQLVTLQNVTIRNIAAAAPTGSFEFDAVDTAGTTTRVRIDARTGLTQAAFPHREGQRVNISGISSTFKTVFQLRVRSADDFVALDMTPPVTSFALTGTPNADGWFKEDVNVTLTATDEESGVAHTEYQLTPGVFTPYTGPITLSADGSTTISYRSIDNQGNVEDTKSITVKIDKTPPTLTLEQSGGPAVHNIMIDGSLEFRLKATDTVSGVNAQNLILDDNKITSGAEINALPLGLGVHRIRAFVSDYAGNSVEQNYTFLIETSIPTIKNLVARLSDEKEIKNQGIHTSIDAKLDTIQKFLTSGDRTQADKHMKQLQDSLNKEATTGNNISRNAAAVLNANIDYLLSH</sequence>
<dbReference type="Gene3D" id="3.40.50.880">
    <property type="match status" value="1"/>
</dbReference>
<dbReference type="EMBL" id="QGGL01000007">
    <property type="protein sequence ID" value="PWK13388.1"/>
    <property type="molecule type" value="Genomic_DNA"/>
</dbReference>
<keyword evidence="3" id="KW-1185">Reference proteome</keyword>
<dbReference type="SUPFAM" id="SSF52317">
    <property type="entry name" value="Class I glutamine amidotransferase-like"/>
    <property type="match status" value="1"/>
</dbReference>
<dbReference type="Proteomes" id="UP000245634">
    <property type="component" value="Unassembled WGS sequence"/>
</dbReference>
<accession>A0A316DD52</accession>
<gene>
    <name evidence="2" type="ORF">C7459_10755</name>
</gene>
<comment type="caution">
    <text evidence="2">The sequence shown here is derived from an EMBL/GenBank/DDBJ whole genome shotgun (WGS) entry which is preliminary data.</text>
</comment>
<dbReference type="PANTHER" id="PTHR12969:SF7">
    <property type="entry name" value="INTRAFLAGELLAR TRANSPORT PROTEIN 52 HOMOLOG"/>
    <property type="match status" value="1"/>
</dbReference>
<name>A0A316DD52_9BACL</name>
<dbReference type="InterPro" id="IPR029062">
    <property type="entry name" value="Class_I_gatase-like"/>
</dbReference>
<protein>
    <recommendedName>
        <fullName evidence="1">FIMAH domain-containing protein</fullName>
    </recommendedName>
</protein>
<dbReference type="InterPro" id="IPR039975">
    <property type="entry name" value="IFT52"/>
</dbReference>
<evidence type="ECO:0000313" key="3">
    <source>
        <dbReference type="Proteomes" id="UP000245634"/>
    </source>
</evidence>
<dbReference type="InterPro" id="IPR054470">
    <property type="entry name" value="FIMAH_dom"/>
</dbReference>
<dbReference type="Pfam" id="PF22888">
    <property type="entry name" value="FIMAH"/>
    <property type="match status" value="1"/>
</dbReference>
<evidence type="ECO:0000259" key="1">
    <source>
        <dbReference type="Pfam" id="PF22888"/>
    </source>
</evidence>